<organism evidence="2 3">
    <name type="scientific">Ignelater luminosus</name>
    <name type="common">Cucubano</name>
    <name type="synonym">Pyrophorus luminosus</name>
    <dbReference type="NCBI Taxonomy" id="2038154"/>
    <lineage>
        <taxon>Eukaryota</taxon>
        <taxon>Metazoa</taxon>
        <taxon>Ecdysozoa</taxon>
        <taxon>Arthropoda</taxon>
        <taxon>Hexapoda</taxon>
        <taxon>Insecta</taxon>
        <taxon>Pterygota</taxon>
        <taxon>Neoptera</taxon>
        <taxon>Endopterygota</taxon>
        <taxon>Coleoptera</taxon>
        <taxon>Polyphaga</taxon>
        <taxon>Elateriformia</taxon>
        <taxon>Elateroidea</taxon>
        <taxon>Elateridae</taxon>
        <taxon>Agrypninae</taxon>
        <taxon>Pyrophorini</taxon>
        <taxon>Ignelater</taxon>
    </lineage>
</organism>
<name>A0A8K0FZI6_IGNLU</name>
<dbReference type="AlphaFoldDB" id="A0A8K0FZI6"/>
<dbReference type="OrthoDB" id="6776133at2759"/>
<accession>A0A8K0FZI6</accession>
<gene>
    <name evidence="2" type="ORF">ILUMI_25581</name>
</gene>
<protein>
    <submittedName>
        <fullName evidence="2">Uncharacterized protein</fullName>
    </submittedName>
</protein>
<reference evidence="2" key="1">
    <citation type="submission" date="2019-08" db="EMBL/GenBank/DDBJ databases">
        <title>The genome of the North American firefly Photinus pyralis.</title>
        <authorList>
            <consortium name="Photinus pyralis genome working group"/>
            <person name="Fallon T.R."/>
            <person name="Sander Lower S.E."/>
            <person name="Weng J.-K."/>
        </authorList>
    </citation>
    <scope>NUCLEOTIDE SEQUENCE</scope>
    <source>
        <strain evidence="2">TRF0915ILg1</strain>
        <tissue evidence="2">Whole body</tissue>
    </source>
</reference>
<comment type="caution">
    <text evidence="2">The sequence shown here is derived from an EMBL/GenBank/DDBJ whole genome shotgun (WGS) entry which is preliminary data.</text>
</comment>
<dbReference type="EMBL" id="VTPC01090941">
    <property type="protein sequence ID" value="KAF2880591.1"/>
    <property type="molecule type" value="Genomic_DNA"/>
</dbReference>
<dbReference type="Proteomes" id="UP000801492">
    <property type="component" value="Unassembled WGS sequence"/>
</dbReference>
<keyword evidence="3" id="KW-1185">Reference proteome</keyword>
<feature type="region of interest" description="Disordered" evidence="1">
    <location>
        <begin position="20"/>
        <end position="42"/>
    </location>
</feature>
<evidence type="ECO:0000313" key="3">
    <source>
        <dbReference type="Proteomes" id="UP000801492"/>
    </source>
</evidence>
<evidence type="ECO:0000256" key="1">
    <source>
        <dbReference type="SAM" id="MobiDB-lite"/>
    </source>
</evidence>
<proteinExistence type="predicted"/>
<sequence length="114" mass="13083">MTDVEEGFFKNKEKGGQDMFILRDCDSRNPKSHRKRKEDGDKSKSCILRYKVKRSDGLMVLVCRQAFQEKHYGKERAIENALVFFRDAFRNALGGGQVTQEEGNCEEETVDSGI</sequence>
<evidence type="ECO:0000313" key="2">
    <source>
        <dbReference type="EMBL" id="KAF2880591.1"/>
    </source>
</evidence>
<feature type="compositionally biased region" description="Basic and acidic residues" evidence="1">
    <location>
        <begin position="20"/>
        <end position="29"/>
    </location>
</feature>